<evidence type="ECO:0000256" key="1">
    <source>
        <dbReference type="ARBA" id="ARBA00004141"/>
    </source>
</evidence>
<dbReference type="PANTHER" id="PTHR33507:SF3">
    <property type="entry name" value="INNER MEMBRANE PROTEIN YBBJ"/>
    <property type="match status" value="1"/>
</dbReference>
<dbReference type="InterPro" id="IPR056739">
    <property type="entry name" value="NfeD_membrane"/>
</dbReference>
<dbReference type="InterPro" id="IPR002810">
    <property type="entry name" value="NfeD-like_C"/>
</dbReference>
<dbReference type="Gene3D" id="2.40.50.140">
    <property type="entry name" value="Nucleic acid-binding proteins"/>
    <property type="match status" value="1"/>
</dbReference>
<reference evidence="8 9" key="1">
    <citation type="submission" date="2019-07" db="EMBL/GenBank/DDBJ databases">
        <title>Genomic Encyclopedia of Type Strains, Phase I: the one thousand microbial genomes (KMG-I) project.</title>
        <authorList>
            <person name="Kyrpides N."/>
        </authorList>
    </citation>
    <scope>NUCLEOTIDE SEQUENCE [LARGE SCALE GENOMIC DNA]</scope>
    <source>
        <strain evidence="8 9">DSM 6562</strain>
    </source>
</reference>
<dbReference type="RefSeq" id="WP_166510508.1">
    <property type="nucleotide sequence ID" value="NZ_VNHM01000002.1"/>
</dbReference>
<name>A0A5S4ZYB3_9FIRM</name>
<evidence type="ECO:0000256" key="4">
    <source>
        <dbReference type="ARBA" id="ARBA00023136"/>
    </source>
</evidence>
<keyword evidence="8" id="KW-0378">Hydrolase</keyword>
<dbReference type="Pfam" id="PF01957">
    <property type="entry name" value="NfeD"/>
    <property type="match status" value="1"/>
</dbReference>
<keyword evidence="4 5" id="KW-0472">Membrane</keyword>
<keyword evidence="9" id="KW-1185">Reference proteome</keyword>
<dbReference type="GO" id="GO:0006508">
    <property type="term" value="P:proteolysis"/>
    <property type="evidence" value="ECO:0007669"/>
    <property type="project" value="UniProtKB-KW"/>
</dbReference>
<comment type="caution">
    <text evidence="8">The sequence shown here is derived from an EMBL/GenBank/DDBJ whole genome shotgun (WGS) entry which is preliminary data.</text>
</comment>
<feature type="transmembrane region" description="Helical" evidence="5">
    <location>
        <begin position="6"/>
        <end position="23"/>
    </location>
</feature>
<feature type="domain" description="NfeD-like C-terminal" evidence="6">
    <location>
        <begin position="107"/>
        <end position="160"/>
    </location>
</feature>
<protein>
    <submittedName>
        <fullName evidence="8">Membrane-bound serine protease (ClpP class)</fullName>
    </submittedName>
</protein>
<dbReference type="SUPFAM" id="SSF141322">
    <property type="entry name" value="NfeD domain-like"/>
    <property type="match status" value="1"/>
</dbReference>
<evidence type="ECO:0000256" key="5">
    <source>
        <dbReference type="SAM" id="Phobius"/>
    </source>
</evidence>
<dbReference type="GO" id="GO:0008233">
    <property type="term" value="F:peptidase activity"/>
    <property type="evidence" value="ECO:0007669"/>
    <property type="project" value="UniProtKB-KW"/>
</dbReference>
<dbReference type="Proteomes" id="UP000323166">
    <property type="component" value="Unassembled WGS sequence"/>
</dbReference>
<organism evidence="8 9">
    <name type="scientific">Desulfallas thermosapovorans DSM 6562</name>
    <dbReference type="NCBI Taxonomy" id="1121431"/>
    <lineage>
        <taxon>Bacteria</taxon>
        <taxon>Bacillati</taxon>
        <taxon>Bacillota</taxon>
        <taxon>Clostridia</taxon>
        <taxon>Eubacteriales</taxon>
        <taxon>Desulfallaceae</taxon>
        <taxon>Desulfallas</taxon>
    </lineage>
</organism>
<evidence type="ECO:0000256" key="3">
    <source>
        <dbReference type="ARBA" id="ARBA00022989"/>
    </source>
</evidence>
<feature type="transmembrane region" description="Helical" evidence="5">
    <location>
        <begin position="30"/>
        <end position="48"/>
    </location>
</feature>
<dbReference type="EMBL" id="VNHM01000002">
    <property type="protein sequence ID" value="TYO97254.1"/>
    <property type="molecule type" value="Genomic_DNA"/>
</dbReference>
<evidence type="ECO:0000313" key="8">
    <source>
        <dbReference type="EMBL" id="TYO97254.1"/>
    </source>
</evidence>
<dbReference type="PANTHER" id="PTHR33507">
    <property type="entry name" value="INNER MEMBRANE PROTEIN YBBJ"/>
    <property type="match status" value="1"/>
</dbReference>
<evidence type="ECO:0000256" key="2">
    <source>
        <dbReference type="ARBA" id="ARBA00022692"/>
    </source>
</evidence>
<feature type="domain" description="NfeD integral membrane" evidence="7">
    <location>
        <begin position="8"/>
        <end position="72"/>
    </location>
</feature>
<gene>
    <name evidence="8" type="ORF">LX24_00438</name>
</gene>
<dbReference type="GO" id="GO:0005886">
    <property type="term" value="C:plasma membrane"/>
    <property type="evidence" value="ECO:0007669"/>
    <property type="project" value="TreeGrafter"/>
</dbReference>
<accession>A0A5S4ZYB3</accession>
<evidence type="ECO:0000259" key="6">
    <source>
        <dbReference type="Pfam" id="PF01957"/>
    </source>
</evidence>
<evidence type="ECO:0000313" key="9">
    <source>
        <dbReference type="Proteomes" id="UP000323166"/>
    </source>
</evidence>
<sequence length="165" mass="17749">MSPELVPWLAVLSLLLGFLALVLEVFTAGFGVAGLAGIIFIGWGVMLLSVDGTITLKALVVALAVGILVFVAGIKVMSKFNLWQWFTLGNRQRKEEGYSVSRQELARFAGQEGVTLTPLRPSGAARVNGERLDVVSEGGFIPAGAKIKVVRVEGIRIVVRLWDQS</sequence>
<dbReference type="InterPro" id="IPR052165">
    <property type="entry name" value="Membrane_assoc_protease"/>
</dbReference>
<comment type="subcellular location">
    <subcellularLocation>
        <location evidence="1">Membrane</location>
        <topology evidence="1">Multi-pass membrane protein</topology>
    </subcellularLocation>
</comment>
<keyword evidence="3 5" id="KW-1133">Transmembrane helix</keyword>
<evidence type="ECO:0000259" key="7">
    <source>
        <dbReference type="Pfam" id="PF24961"/>
    </source>
</evidence>
<keyword evidence="8" id="KW-0645">Protease</keyword>
<keyword evidence="2 5" id="KW-0812">Transmembrane</keyword>
<proteinExistence type="predicted"/>
<dbReference type="Pfam" id="PF24961">
    <property type="entry name" value="NfeD_membrane"/>
    <property type="match status" value="1"/>
</dbReference>
<dbReference type="AlphaFoldDB" id="A0A5S4ZYB3"/>
<feature type="transmembrane region" description="Helical" evidence="5">
    <location>
        <begin position="54"/>
        <end position="74"/>
    </location>
</feature>
<dbReference type="InterPro" id="IPR012340">
    <property type="entry name" value="NA-bd_OB-fold"/>
</dbReference>